<evidence type="ECO:0000313" key="3">
    <source>
        <dbReference type="Proteomes" id="UP001597024"/>
    </source>
</evidence>
<accession>A0ABW3DN85</accession>
<proteinExistence type="predicted"/>
<dbReference type="NCBIfam" id="TIGR01537">
    <property type="entry name" value="portal_HK97"/>
    <property type="match status" value="1"/>
</dbReference>
<protein>
    <submittedName>
        <fullName evidence="2">Phage portal protein</fullName>
    </submittedName>
</protein>
<dbReference type="Proteomes" id="UP001597024">
    <property type="component" value="Unassembled WGS sequence"/>
</dbReference>
<dbReference type="Gene3D" id="3.30.1120.70">
    <property type="match status" value="1"/>
</dbReference>
<feature type="compositionally biased region" description="Low complexity" evidence="1">
    <location>
        <begin position="371"/>
        <end position="386"/>
    </location>
</feature>
<dbReference type="Pfam" id="PF04860">
    <property type="entry name" value="Phage_portal"/>
    <property type="match status" value="1"/>
</dbReference>
<dbReference type="Gene3D" id="1.20.1270.210">
    <property type="match status" value="1"/>
</dbReference>
<dbReference type="Gene3D" id="3.40.140.120">
    <property type="match status" value="1"/>
</dbReference>
<name>A0ABW3DN85_9ACTN</name>
<comment type="caution">
    <text evidence="2">The sequence shown here is derived from an EMBL/GenBank/DDBJ whole genome shotgun (WGS) entry which is preliminary data.</text>
</comment>
<organism evidence="2 3">
    <name type="scientific">Streptosporangium algeriense</name>
    <dbReference type="NCBI Taxonomy" id="1682748"/>
    <lineage>
        <taxon>Bacteria</taxon>
        <taxon>Bacillati</taxon>
        <taxon>Actinomycetota</taxon>
        <taxon>Actinomycetes</taxon>
        <taxon>Streptosporangiales</taxon>
        <taxon>Streptosporangiaceae</taxon>
        <taxon>Streptosporangium</taxon>
    </lineage>
</organism>
<dbReference type="InterPro" id="IPR006427">
    <property type="entry name" value="Portal_HK97"/>
</dbReference>
<keyword evidence="3" id="KW-1185">Reference proteome</keyword>
<reference evidence="3" key="1">
    <citation type="journal article" date="2019" name="Int. J. Syst. Evol. Microbiol.">
        <title>The Global Catalogue of Microorganisms (GCM) 10K type strain sequencing project: providing services to taxonomists for standard genome sequencing and annotation.</title>
        <authorList>
            <consortium name="The Broad Institute Genomics Platform"/>
            <consortium name="The Broad Institute Genome Sequencing Center for Infectious Disease"/>
            <person name="Wu L."/>
            <person name="Ma J."/>
        </authorList>
    </citation>
    <scope>NUCLEOTIDE SEQUENCE [LARGE SCALE GENOMIC DNA]</scope>
    <source>
        <strain evidence="3">CCUG 62974</strain>
    </source>
</reference>
<dbReference type="InterPro" id="IPR006944">
    <property type="entry name" value="Phage/GTA_portal"/>
</dbReference>
<feature type="compositionally biased region" description="Basic and acidic residues" evidence="1">
    <location>
        <begin position="8"/>
        <end position="23"/>
    </location>
</feature>
<feature type="region of interest" description="Disordered" evidence="1">
    <location>
        <begin position="346"/>
        <end position="386"/>
    </location>
</feature>
<dbReference type="EMBL" id="JBHTHX010000341">
    <property type="protein sequence ID" value="MFD0885360.1"/>
    <property type="molecule type" value="Genomic_DNA"/>
</dbReference>
<sequence length="386" mass="42368">MSLFSKRASVDESRIPPRPEARRGTAVVTNDTALRHSAVWACLRLRANLISTMPVDVYRRRNGVQLEVSKPPMLVNPGGERVGMLEWLYSTQVDLDRGGNCFGLITAKTALGLPARIDLVPLAEVSVIIRKGELTGYRIAGVEYDPSEVWHERQYTVAGLHVGLSPVAYAAWSIGEYLSIQDFALDWFAGGAIPAAHLKNTAKTLTAPQADETKRRFKASVANGDVFVTGSDWEYNMLQAEQAGSDWIEGKQYGIADIARFFDCPGDLIDAAVSTGNITYASITQRNLEFLVLHLGPAVVRRETALTQLTPRPQFVKLNAASLLRMDPAARATTFKTQIEARMLTPNEARELEDRPPLTPEQLAEFERLFGSPRTSPTTATSGATP</sequence>
<evidence type="ECO:0000313" key="2">
    <source>
        <dbReference type="EMBL" id="MFD0885360.1"/>
    </source>
</evidence>
<evidence type="ECO:0000256" key="1">
    <source>
        <dbReference type="SAM" id="MobiDB-lite"/>
    </source>
</evidence>
<gene>
    <name evidence="2" type="ORF">ACFQ08_12460</name>
</gene>
<feature type="region of interest" description="Disordered" evidence="1">
    <location>
        <begin position="1"/>
        <end position="26"/>
    </location>
</feature>